<name>A0A5J4PUW3_9EUKA</name>
<sequence>VFTVASLAELHRATLHSTSDDEYIIQTTILKSPQRIAEFKICKIPDERICPLRWFKSWFAEREPEFQTRPKNSGGSAMRRDKSKLTILAKPQEQQCNLPALARHTQLPPLGLLQSPNSQNIMSVVCKLIDSRTTLTLPLQQGSTMTRTITLKLEKYLVRQKRNLTMKKMKNKREHYQKRLNMRDP</sequence>
<dbReference type="Proteomes" id="UP000324800">
    <property type="component" value="Unassembled WGS sequence"/>
</dbReference>
<feature type="non-terminal residue" evidence="1">
    <location>
        <position position="185"/>
    </location>
</feature>
<protein>
    <submittedName>
        <fullName evidence="1">Uncharacterized protein</fullName>
    </submittedName>
</protein>
<evidence type="ECO:0000313" key="2">
    <source>
        <dbReference type="Proteomes" id="UP000324800"/>
    </source>
</evidence>
<reference evidence="1 2" key="1">
    <citation type="submission" date="2019-03" db="EMBL/GenBank/DDBJ databases">
        <title>Single cell metagenomics reveals metabolic interactions within the superorganism composed of flagellate Streblomastix strix and complex community of Bacteroidetes bacteria on its surface.</title>
        <authorList>
            <person name="Treitli S.C."/>
            <person name="Kolisko M."/>
            <person name="Husnik F."/>
            <person name="Keeling P."/>
            <person name="Hampl V."/>
        </authorList>
    </citation>
    <scope>NUCLEOTIDE SEQUENCE [LARGE SCALE GENOMIC DNA]</scope>
    <source>
        <strain evidence="1">ST1C</strain>
    </source>
</reference>
<dbReference type="EMBL" id="SNRW01048390">
    <property type="protein sequence ID" value="KAA6313265.1"/>
    <property type="molecule type" value="Genomic_DNA"/>
</dbReference>
<proteinExistence type="predicted"/>
<gene>
    <name evidence="1" type="ORF">EZS28_055784</name>
</gene>
<dbReference type="AlphaFoldDB" id="A0A5J4PUW3"/>
<comment type="caution">
    <text evidence="1">The sequence shown here is derived from an EMBL/GenBank/DDBJ whole genome shotgun (WGS) entry which is preliminary data.</text>
</comment>
<feature type="non-terminal residue" evidence="1">
    <location>
        <position position="1"/>
    </location>
</feature>
<evidence type="ECO:0000313" key="1">
    <source>
        <dbReference type="EMBL" id="KAA6313265.1"/>
    </source>
</evidence>
<organism evidence="1 2">
    <name type="scientific">Streblomastix strix</name>
    <dbReference type="NCBI Taxonomy" id="222440"/>
    <lineage>
        <taxon>Eukaryota</taxon>
        <taxon>Metamonada</taxon>
        <taxon>Preaxostyla</taxon>
        <taxon>Oxymonadida</taxon>
        <taxon>Streblomastigidae</taxon>
        <taxon>Streblomastix</taxon>
    </lineage>
</organism>
<accession>A0A5J4PUW3</accession>